<dbReference type="Proteomes" id="UP000661077">
    <property type="component" value="Unassembled WGS sequence"/>
</dbReference>
<evidence type="ECO:0000313" key="3">
    <source>
        <dbReference type="Proteomes" id="UP000661077"/>
    </source>
</evidence>
<evidence type="ECO:0000256" key="1">
    <source>
        <dbReference type="SAM" id="SignalP"/>
    </source>
</evidence>
<protein>
    <submittedName>
        <fullName evidence="2">Uncharacterized protein</fullName>
    </submittedName>
</protein>
<accession>A0ABS1X3F0</accession>
<proteinExistence type="predicted"/>
<name>A0ABS1X3F0_9GAMM</name>
<feature type="signal peptide" evidence="1">
    <location>
        <begin position="1"/>
        <end position="18"/>
    </location>
</feature>
<dbReference type="EMBL" id="JAEVLS010000005">
    <property type="protein sequence ID" value="MBM0107751.1"/>
    <property type="molecule type" value="Genomic_DNA"/>
</dbReference>
<feature type="chain" id="PRO_5047211341" evidence="1">
    <location>
        <begin position="19"/>
        <end position="137"/>
    </location>
</feature>
<sequence length="137" mass="15020">MRAIVLVASLVSSGVASAEQCPADFDAFIGAFESSAEFQVAHWKRPVTYQYLEAGAEDEPKRIEVAVTVENAGEYAGIEFPSSAAREQESLQTIVSAPDPKTRLVRLVLPDSDFAIDYEFKQTAACWELARVEDMSL</sequence>
<organism evidence="2 3">
    <name type="scientific">Steroidobacter gossypii</name>
    <dbReference type="NCBI Taxonomy" id="2805490"/>
    <lineage>
        <taxon>Bacteria</taxon>
        <taxon>Pseudomonadati</taxon>
        <taxon>Pseudomonadota</taxon>
        <taxon>Gammaproteobacteria</taxon>
        <taxon>Steroidobacterales</taxon>
        <taxon>Steroidobacteraceae</taxon>
        <taxon>Steroidobacter</taxon>
    </lineage>
</organism>
<evidence type="ECO:0000313" key="2">
    <source>
        <dbReference type="EMBL" id="MBM0107751.1"/>
    </source>
</evidence>
<keyword evidence="1" id="KW-0732">Signal</keyword>
<gene>
    <name evidence="2" type="ORF">JM946_23650</name>
</gene>
<reference evidence="2 3" key="1">
    <citation type="journal article" date="2021" name="Int. J. Syst. Evol. Microbiol.">
        <title>Steroidobacter gossypii sp. nov., isolated from soil of cotton cropping field.</title>
        <authorList>
            <person name="Huang R."/>
            <person name="Yang S."/>
            <person name="Zhen C."/>
            <person name="Liu W."/>
        </authorList>
    </citation>
    <scope>NUCLEOTIDE SEQUENCE [LARGE SCALE GENOMIC DNA]</scope>
    <source>
        <strain evidence="2 3">S1-65</strain>
    </source>
</reference>
<dbReference type="RefSeq" id="WP_203169845.1">
    <property type="nucleotide sequence ID" value="NZ_JAEVLS010000005.1"/>
</dbReference>
<keyword evidence="3" id="KW-1185">Reference proteome</keyword>
<comment type="caution">
    <text evidence="2">The sequence shown here is derived from an EMBL/GenBank/DDBJ whole genome shotgun (WGS) entry which is preliminary data.</text>
</comment>